<dbReference type="AlphaFoldDB" id="Q30YT8"/>
<evidence type="ECO:0000313" key="3">
    <source>
        <dbReference type="EMBL" id="ABB39158.1"/>
    </source>
</evidence>
<evidence type="ECO:0000256" key="1">
    <source>
        <dbReference type="SAM" id="MobiDB-lite"/>
    </source>
</evidence>
<evidence type="ECO:0000256" key="2">
    <source>
        <dbReference type="SAM" id="SignalP"/>
    </source>
</evidence>
<dbReference type="HOGENOM" id="CLU_2368228_0_0_7"/>
<sequence>MSRYIIATLILAALAGCTNAGAPGTQRPIPEWVQQTGSSFRQQQQAQRACPAPETGYAPAAMDGVLAEETIGLYRTPEQPAQKASGINLNLNGPK</sequence>
<dbReference type="PROSITE" id="PS51257">
    <property type="entry name" value="PROKAR_LIPOPROTEIN"/>
    <property type="match status" value="1"/>
</dbReference>
<feature type="signal peptide" evidence="2">
    <location>
        <begin position="1"/>
        <end position="22"/>
    </location>
</feature>
<accession>Q30YT8</accession>
<gene>
    <name evidence="3" type="ordered locus">Dde_2361</name>
</gene>
<evidence type="ECO:0000313" key="4">
    <source>
        <dbReference type="Proteomes" id="UP000002710"/>
    </source>
</evidence>
<dbReference type="KEGG" id="dde:Dde_2361"/>
<evidence type="ECO:0008006" key="5">
    <source>
        <dbReference type="Google" id="ProtNLM"/>
    </source>
</evidence>
<feature type="chain" id="PRO_5004219729" description="Lipoprotein" evidence="2">
    <location>
        <begin position="23"/>
        <end position="95"/>
    </location>
</feature>
<feature type="compositionally biased region" description="Polar residues" evidence="1">
    <location>
        <begin position="85"/>
        <end position="95"/>
    </location>
</feature>
<dbReference type="Proteomes" id="UP000002710">
    <property type="component" value="Chromosome"/>
</dbReference>
<reference evidence="3 4" key="1">
    <citation type="journal article" date="2011" name="J. Bacteriol.">
        <title>Complete genome sequence and updated annotation of Desulfovibrio alaskensis G20.</title>
        <authorList>
            <person name="Hauser L.J."/>
            <person name="Land M.L."/>
            <person name="Brown S.D."/>
            <person name="Larimer F."/>
            <person name="Keller K.L."/>
            <person name="Rapp-Giles B.J."/>
            <person name="Price M.N."/>
            <person name="Lin M."/>
            <person name="Bruce D.C."/>
            <person name="Detter J.C."/>
            <person name="Tapia R."/>
            <person name="Han C.S."/>
            <person name="Goodwin L.A."/>
            <person name="Cheng J.F."/>
            <person name="Pitluck S."/>
            <person name="Copeland A."/>
            <person name="Lucas S."/>
            <person name="Nolan M."/>
            <person name="Lapidus A.L."/>
            <person name="Palumbo A.V."/>
            <person name="Wall J.D."/>
        </authorList>
    </citation>
    <scope>NUCLEOTIDE SEQUENCE [LARGE SCALE GENOMIC DNA]</scope>
    <source>
        <strain evidence="4">ATCC BAA 1058 / DSM 17464 / G20</strain>
    </source>
</reference>
<dbReference type="EMBL" id="CP000112">
    <property type="protein sequence ID" value="ABB39158.1"/>
    <property type="molecule type" value="Genomic_DNA"/>
</dbReference>
<proteinExistence type="predicted"/>
<dbReference type="RefSeq" id="WP_011368234.1">
    <property type="nucleotide sequence ID" value="NC_007519.1"/>
</dbReference>
<feature type="region of interest" description="Disordered" evidence="1">
    <location>
        <begin position="76"/>
        <end position="95"/>
    </location>
</feature>
<organism evidence="3 4">
    <name type="scientific">Oleidesulfovibrio alaskensis (strain ATCC BAA-1058 / DSM 17464 / G20)</name>
    <name type="common">Desulfovibrio alaskensis</name>
    <dbReference type="NCBI Taxonomy" id="207559"/>
    <lineage>
        <taxon>Bacteria</taxon>
        <taxon>Pseudomonadati</taxon>
        <taxon>Thermodesulfobacteriota</taxon>
        <taxon>Desulfovibrionia</taxon>
        <taxon>Desulfovibrionales</taxon>
        <taxon>Desulfovibrionaceae</taxon>
        <taxon>Oleidesulfovibrio</taxon>
    </lineage>
</organism>
<protein>
    <recommendedName>
        <fullName evidence="5">Lipoprotein</fullName>
    </recommendedName>
</protein>
<keyword evidence="4" id="KW-1185">Reference proteome</keyword>
<dbReference type="STRING" id="207559.Dde_2361"/>
<keyword evidence="2" id="KW-0732">Signal</keyword>
<name>Q30YT8_OLEA2</name>